<comment type="caution">
    <text evidence="1">The sequence shown here is derived from an EMBL/GenBank/DDBJ whole genome shotgun (WGS) entry which is preliminary data.</text>
</comment>
<dbReference type="SUPFAM" id="SSF53795">
    <property type="entry name" value="PEP carboxykinase-like"/>
    <property type="match status" value="1"/>
</dbReference>
<reference evidence="1" key="1">
    <citation type="submission" date="2020-06" db="EMBL/GenBank/DDBJ databases">
        <title>Characterization of fructooligosaccharide metabolism and fructooligosaccharide-degrading enzymes in human commensal butyrate producers.</title>
        <authorList>
            <person name="Tanno H."/>
            <person name="Fujii T."/>
            <person name="Hirano K."/>
            <person name="Maeno S."/>
            <person name="Tonozuka T."/>
            <person name="Sakamoto M."/>
            <person name="Ohkuma M."/>
            <person name="Tochio T."/>
            <person name="Endo A."/>
        </authorList>
    </citation>
    <scope>NUCLEOTIDE SEQUENCE</scope>
    <source>
        <strain evidence="1">JCM 17466</strain>
    </source>
</reference>
<accession>A0A916QB28</accession>
<evidence type="ECO:0008006" key="3">
    <source>
        <dbReference type="Google" id="ProtNLM"/>
    </source>
</evidence>
<keyword evidence="2" id="KW-1185">Reference proteome</keyword>
<dbReference type="Proteomes" id="UP000613208">
    <property type="component" value="Unassembled WGS sequence"/>
</dbReference>
<dbReference type="AlphaFoldDB" id="A0A916QB28"/>
<name>A0A916QB28_9FIRM</name>
<evidence type="ECO:0000313" key="1">
    <source>
        <dbReference type="EMBL" id="GFO85871.1"/>
    </source>
</evidence>
<dbReference type="RefSeq" id="WP_201311562.1">
    <property type="nucleotide sequence ID" value="NZ_BLYI01000047.1"/>
</dbReference>
<organism evidence="1 2">
    <name type="scientific">Anaerostipes butyraticus</name>
    <dbReference type="NCBI Taxonomy" id="645466"/>
    <lineage>
        <taxon>Bacteria</taxon>
        <taxon>Bacillati</taxon>
        <taxon>Bacillota</taxon>
        <taxon>Clostridia</taxon>
        <taxon>Lachnospirales</taxon>
        <taxon>Lachnospiraceae</taxon>
        <taxon>Anaerostipes</taxon>
    </lineage>
</organism>
<gene>
    <name evidence="1" type="ORF">ANBU17_22180</name>
</gene>
<proteinExistence type="predicted"/>
<dbReference type="InterPro" id="IPR027417">
    <property type="entry name" value="P-loop_NTPase"/>
</dbReference>
<protein>
    <recommendedName>
        <fullName evidence="3">SynChlorMet cassette protein ScmC</fullName>
    </recommendedName>
</protein>
<dbReference type="Gene3D" id="3.40.50.300">
    <property type="entry name" value="P-loop containing nucleotide triphosphate hydrolases"/>
    <property type="match status" value="1"/>
</dbReference>
<sequence>MKYRIGDFTFEICAKEGLEFPEHFQLFQTDAGAETDVVYRLEIVDQLPEIEGECISQRPDIQIFEKDGLESRRLSIVGMPVVYGVYQEISGEEIHCFLHKDFLHMLSADTIFVSLFALEKQMIARQSVILHCSVVKTGDQVMLLSGPSGIGKSTHADLWVKYKNAEVINGDRTLICKKGDQWMSLGWPICGSSEICHNEYYPISRVVFLGQAKENQGRRLSYVEGIKHLISQTTANNWNADFVQKVWQIIEEMAADVPVYEYACNMEEAAVEELGKLVEA</sequence>
<evidence type="ECO:0000313" key="2">
    <source>
        <dbReference type="Proteomes" id="UP000613208"/>
    </source>
</evidence>
<dbReference type="EMBL" id="BLYI01000047">
    <property type="protein sequence ID" value="GFO85871.1"/>
    <property type="molecule type" value="Genomic_DNA"/>
</dbReference>